<feature type="domain" description="FecR protein" evidence="2">
    <location>
        <begin position="147"/>
        <end position="227"/>
    </location>
</feature>
<sequence length="344" mass="36443">MHDVLSLDRLKAMDPDEAAALLVYRRADGAGELDAEVLSAWLRIHPANAAAWEHAQAAWSDFDGAADEDVLAALRAEARRAGPERPRWRSPAAVAAAAAAVVLVIAGALGLGLHRSEGSKSPHVAQTPAPAGGAEVYENREVEPEGFRLADGTWMVLDAGSAASIALAGSRREVTLVRGRAFFDVMPDPARPFAVEAGGRSIVVLGTRFDVRLQPTELRVSVVEGEVSVGPAGGGPPIRLGAGRQLVAREGEQPQVTPADVGQALEWHARYVVFDNVTLAEAAAQLNRLGPDQLIVRDPAVAGLRISGRFRADDLERFGRSLAVVHPVRLAPRGAREWEVVPAG</sequence>
<dbReference type="PIRSF" id="PIRSF018266">
    <property type="entry name" value="FecR"/>
    <property type="match status" value="1"/>
</dbReference>
<comment type="caution">
    <text evidence="3">The sequence shown here is derived from an EMBL/GenBank/DDBJ whole genome shotgun (WGS) entry which is preliminary data.</text>
</comment>
<evidence type="ECO:0000313" key="4">
    <source>
        <dbReference type="Proteomes" id="UP001597237"/>
    </source>
</evidence>
<dbReference type="RefSeq" id="WP_377281542.1">
    <property type="nucleotide sequence ID" value="NZ_JBHRSI010000004.1"/>
</dbReference>
<keyword evidence="4" id="KW-1185">Reference proteome</keyword>
<evidence type="ECO:0000313" key="3">
    <source>
        <dbReference type="EMBL" id="MFD1785481.1"/>
    </source>
</evidence>
<evidence type="ECO:0000259" key="2">
    <source>
        <dbReference type="Pfam" id="PF04773"/>
    </source>
</evidence>
<dbReference type="Pfam" id="PF04773">
    <property type="entry name" value="FecR"/>
    <property type="match status" value="1"/>
</dbReference>
<dbReference type="PANTHER" id="PTHR30273">
    <property type="entry name" value="PERIPLASMIC SIGNAL SENSOR AND SIGMA FACTOR ACTIVATOR FECR-RELATED"/>
    <property type="match status" value="1"/>
</dbReference>
<dbReference type="InterPro" id="IPR006860">
    <property type="entry name" value="FecR"/>
</dbReference>
<proteinExistence type="predicted"/>
<dbReference type="Gene3D" id="2.60.120.1440">
    <property type="match status" value="1"/>
</dbReference>
<organism evidence="3 4">
    <name type="scientific">Phenylobacterium terrae</name>
    <dbReference type="NCBI Taxonomy" id="2665495"/>
    <lineage>
        <taxon>Bacteria</taxon>
        <taxon>Pseudomonadati</taxon>
        <taxon>Pseudomonadota</taxon>
        <taxon>Alphaproteobacteria</taxon>
        <taxon>Caulobacterales</taxon>
        <taxon>Caulobacteraceae</taxon>
        <taxon>Phenylobacterium</taxon>
    </lineage>
</organism>
<feature type="region of interest" description="Disordered" evidence="1">
    <location>
        <begin position="117"/>
        <end position="138"/>
    </location>
</feature>
<reference evidence="4" key="1">
    <citation type="journal article" date="2019" name="Int. J. Syst. Evol. Microbiol.">
        <title>The Global Catalogue of Microorganisms (GCM) 10K type strain sequencing project: providing services to taxonomists for standard genome sequencing and annotation.</title>
        <authorList>
            <consortium name="The Broad Institute Genomics Platform"/>
            <consortium name="The Broad Institute Genome Sequencing Center for Infectious Disease"/>
            <person name="Wu L."/>
            <person name="Ma J."/>
        </authorList>
    </citation>
    <scope>NUCLEOTIDE SEQUENCE [LARGE SCALE GENOMIC DNA]</scope>
    <source>
        <strain evidence="4">DFY28</strain>
    </source>
</reference>
<evidence type="ECO:0000256" key="1">
    <source>
        <dbReference type="SAM" id="MobiDB-lite"/>
    </source>
</evidence>
<dbReference type="InterPro" id="IPR012373">
    <property type="entry name" value="Ferrdict_sens_TM"/>
</dbReference>
<dbReference type="EMBL" id="JBHUEY010000006">
    <property type="protein sequence ID" value="MFD1785481.1"/>
    <property type="molecule type" value="Genomic_DNA"/>
</dbReference>
<dbReference type="PANTHER" id="PTHR30273:SF2">
    <property type="entry name" value="PROTEIN FECR"/>
    <property type="match status" value="1"/>
</dbReference>
<dbReference type="Proteomes" id="UP001597237">
    <property type="component" value="Unassembled WGS sequence"/>
</dbReference>
<accession>A0ABW4N6L1</accession>
<name>A0ABW4N6L1_9CAUL</name>
<gene>
    <name evidence="3" type="ORF">ACFSC0_18925</name>
</gene>
<protein>
    <submittedName>
        <fullName evidence="3">FecR family protein</fullName>
    </submittedName>
</protein>